<dbReference type="AlphaFoldDB" id="A0A7C1T959"/>
<sequence length="321" mass="34441">MFLSQLKAGGIVCRQGEAARLVPGFNSTYELAKAVIAAGTTVAALIEKQGQGDTVDLVALAAEGKLDCPVRHPDPAHMYLTGTGLTHTGSASARDNMHADTAGMSDSMKMFRMGLEGGKPKPGETGVQPEWFYKGNGFNAVAPGDDLVSPSFALDGGEEPEMAGYYIIGDDGTAHRLGFSVANEFSDHVTEKINYLFLAHSKLRPASFGPELRVGALPDHVEGTSRILRGGKTVWEKPFLSGEANMSHTIANLEYHHFKYALFCQPGDLHIHMYGTATLSVADGFVTQEGDVFEIESPQFGLPLRNRLAKAAAETVKVKML</sequence>
<dbReference type="EMBL" id="DSKI01001018">
    <property type="protein sequence ID" value="HEB45885.1"/>
    <property type="molecule type" value="Genomic_DNA"/>
</dbReference>
<organism evidence="1">
    <name type="scientific">Agrobacterium albertimagni</name>
    <dbReference type="NCBI Taxonomy" id="147266"/>
    <lineage>
        <taxon>Bacteria</taxon>
        <taxon>Pseudomonadati</taxon>
        <taxon>Pseudomonadota</taxon>
        <taxon>Alphaproteobacteria</taxon>
        <taxon>Hyphomicrobiales</taxon>
        <taxon>Rhizobiaceae</taxon>
        <taxon>Rhizobium/Agrobacterium group</taxon>
        <taxon>Agrobacterium</taxon>
    </lineage>
</organism>
<proteinExistence type="predicted"/>
<dbReference type="PIRSF" id="PIRSF033905">
    <property type="entry name" value="UCP033905"/>
    <property type="match status" value="1"/>
</dbReference>
<dbReference type="GO" id="GO:0003824">
    <property type="term" value="F:catalytic activity"/>
    <property type="evidence" value="ECO:0007669"/>
    <property type="project" value="InterPro"/>
</dbReference>
<reference evidence="1" key="1">
    <citation type="journal article" date="2020" name="mSystems">
        <title>Genome- and Community-Level Interaction Insights into Carbon Utilization and Element Cycling Functions of Hydrothermarchaeota in Hydrothermal Sediment.</title>
        <authorList>
            <person name="Zhou Z."/>
            <person name="Liu Y."/>
            <person name="Xu W."/>
            <person name="Pan J."/>
            <person name="Luo Z.H."/>
            <person name="Li M."/>
        </authorList>
    </citation>
    <scope>NUCLEOTIDE SEQUENCE [LARGE SCALE GENOMIC DNA]</scope>
    <source>
        <strain evidence="1">SpSt-243</strain>
    </source>
</reference>
<comment type="caution">
    <text evidence="1">The sequence shown here is derived from an EMBL/GenBank/DDBJ whole genome shotgun (WGS) entry which is preliminary data.</text>
</comment>
<dbReference type="Gene3D" id="3.90.850.10">
    <property type="entry name" value="Fumarylacetoacetase-like, C-terminal domain"/>
    <property type="match status" value="1"/>
</dbReference>
<gene>
    <name evidence="1" type="ORF">ENP70_19850</name>
</gene>
<name>A0A7C1T959_9HYPH</name>
<dbReference type="InterPro" id="IPR009645">
    <property type="entry name" value="GguC"/>
</dbReference>
<dbReference type="InterPro" id="IPR036663">
    <property type="entry name" value="Fumarylacetoacetase_C_sf"/>
</dbReference>
<dbReference type="SUPFAM" id="SSF56529">
    <property type="entry name" value="FAH"/>
    <property type="match status" value="1"/>
</dbReference>
<dbReference type="NCBIfam" id="NF040903">
    <property type="entry name" value="GguC"/>
    <property type="match status" value="1"/>
</dbReference>
<evidence type="ECO:0000313" key="1">
    <source>
        <dbReference type="EMBL" id="HEB45885.1"/>
    </source>
</evidence>
<protein>
    <submittedName>
        <fullName evidence="1">GguC protein</fullName>
    </submittedName>
</protein>
<accession>A0A7C1T959</accession>